<dbReference type="GO" id="GO:0005085">
    <property type="term" value="F:guanyl-nucleotide exchange factor activity"/>
    <property type="evidence" value="ECO:0007669"/>
    <property type="project" value="InterPro"/>
</dbReference>
<evidence type="ECO:0000313" key="9">
    <source>
        <dbReference type="Proteomes" id="UP000245119"/>
    </source>
</evidence>
<keyword evidence="6" id="KW-0496">Mitochondrion</keyword>
<dbReference type="GO" id="GO:0005739">
    <property type="term" value="C:mitochondrion"/>
    <property type="evidence" value="ECO:0007669"/>
    <property type="project" value="UniProtKB-SubCell"/>
</dbReference>
<evidence type="ECO:0000256" key="1">
    <source>
        <dbReference type="ARBA" id="ARBA00004173"/>
    </source>
</evidence>
<feature type="coiled-coil region" evidence="7">
    <location>
        <begin position="337"/>
        <end position="364"/>
    </location>
</feature>
<evidence type="ECO:0000313" key="8">
    <source>
        <dbReference type="EMBL" id="PVD39459.1"/>
    </source>
</evidence>
<dbReference type="Proteomes" id="UP000245119">
    <property type="component" value="Linkage Group LG1"/>
</dbReference>
<dbReference type="STRING" id="400727.A0A2T7Q1B4"/>
<dbReference type="SMART" id="SM00185">
    <property type="entry name" value="ARM"/>
    <property type="match status" value="4"/>
</dbReference>
<evidence type="ECO:0000256" key="2">
    <source>
        <dbReference type="ARBA" id="ARBA00004240"/>
    </source>
</evidence>
<comment type="subcellular location">
    <subcellularLocation>
        <location evidence="3">Cytoplasm</location>
        <location evidence="3">Cytosol</location>
    </subcellularLocation>
    <subcellularLocation>
        <location evidence="2">Endoplasmic reticulum</location>
    </subcellularLocation>
    <subcellularLocation>
        <location evidence="1">Mitochondrion</location>
    </subcellularLocation>
</comment>
<dbReference type="InterPro" id="IPR011989">
    <property type="entry name" value="ARM-like"/>
</dbReference>
<dbReference type="GO" id="GO:0005783">
    <property type="term" value="C:endoplasmic reticulum"/>
    <property type="evidence" value="ECO:0007669"/>
    <property type="project" value="UniProtKB-SubCell"/>
</dbReference>
<accession>A0A2T7Q1B4</accession>
<name>A0A2T7Q1B4_POMCA</name>
<gene>
    <name evidence="8" type="ORF">C0Q70_02090</name>
</gene>
<keyword evidence="7" id="KW-0175">Coiled coil</keyword>
<comment type="caution">
    <text evidence="8">The sequence shown here is derived from an EMBL/GenBank/DDBJ whole genome shotgun (WGS) entry which is preliminary data.</text>
</comment>
<evidence type="ECO:0000256" key="5">
    <source>
        <dbReference type="ARBA" id="ARBA00022824"/>
    </source>
</evidence>
<dbReference type="InterPro" id="IPR016024">
    <property type="entry name" value="ARM-type_fold"/>
</dbReference>
<keyword evidence="5" id="KW-0256">Endoplasmic reticulum</keyword>
<evidence type="ECO:0000256" key="4">
    <source>
        <dbReference type="ARBA" id="ARBA00022490"/>
    </source>
</evidence>
<reference evidence="8 9" key="1">
    <citation type="submission" date="2018-04" db="EMBL/GenBank/DDBJ databases">
        <title>The genome of golden apple snail Pomacea canaliculata provides insight into stress tolerance and invasive adaptation.</title>
        <authorList>
            <person name="Liu C."/>
            <person name="Liu B."/>
            <person name="Ren Y."/>
            <person name="Zhang Y."/>
            <person name="Wang H."/>
            <person name="Li S."/>
            <person name="Jiang F."/>
            <person name="Yin L."/>
            <person name="Zhang G."/>
            <person name="Qian W."/>
            <person name="Fan W."/>
        </authorList>
    </citation>
    <scope>NUCLEOTIDE SEQUENCE [LARGE SCALE GENOMIC DNA]</scope>
    <source>
        <strain evidence="8">SZHN2017</strain>
        <tissue evidence="8">Muscle</tissue>
    </source>
</reference>
<organism evidence="8 9">
    <name type="scientific">Pomacea canaliculata</name>
    <name type="common">Golden apple snail</name>
    <dbReference type="NCBI Taxonomy" id="400727"/>
    <lineage>
        <taxon>Eukaryota</taxon>
        <taxon>Metazoa</taxon>
        <taxon>Spiralia</taxon>
        <taxon>Lophotrochozoa</taxon>
        <taxon>Mollusca</taxon>
        <taxon>Gastropoda</taxon>
        <taxon>Caenogastropoda</taxon>
        <taxon>Architaenioglossa</taxon>
        <taxon>Ampullarioidea</taxon>
        <taxon>Ampullariidae</taxon>
        <taxon>Pomacea</taxon>
    </lineage>
</organism>
<dbReference type="EMBL" id="PZQS01000001">
    <property type="protein sequence ID" value="PVD39459.1"/>
    <property type="molecule type" value="Genomic_DNA"/>
</dbReference>
<dbReference type="InterPro" id="IPR000225">
    <property type="entry name" value="Armadillo"/>
</dbReference>
<sequence>MGRKQVCETGILDTLLEVVEREETGASLCQVLEQLNSLAENVETMRNRLAEGSLPSHLVRIIQFNSGKGSQDREECVKLSSDLLLSLLVGDAHCKQLVDVGIVEALLSGLAAGDGAEPSFTLQHAVLSSLRNLAIPASNKARLLEAGVMRAVLELKHTEVMAVVFKLLGVLRMLTDGQEAAALALGQDHDFLVCLVDWCAVEEHAGVKAVRLLASMIKNSKSSQVMRNIVREEGLPHLVSMATSEHLVMQNEALIALTLVASTIPGDAAVSLKEADLVGTVSGLVKNKSAPAELLCNVLTLVRSLSTADNLRQDLVTSGLLEHLRWMSGEHSNQGVKDAATSTLAVLEEELNRKQQTVPELQNHTVYQTQVVLKNCTSNTAEELLAEEQAGFRPHRSTVEHINFRILIEKHLQNQQDLYHNFIE</sequence>
<evidence type="ECO:0000256" key="7">
    <source>
        <dbReference type="SAM" id="Coils"/>
    </source>
</evidence>
<evidence type="ECO:0008006" key="10">
    <source>
        <dbReference type="Google" id="ProtNLM"/>
    </source>
</evidence>
<dbReference type="PANTHER" id="PTHR10957">
    <property type="entry name" value="RAP1 GTPASE-GDP DISSOCIATION STIMULATOR 1"/>
    <property type="match status" value="1"/>
</dbReference>
<dbReference type="AlphaFoldDB" id="A0A2T7Q1B4"/>
<keyword evidence="4" id="KW-0963">Cytoplasm</keyword>
<proteinExistence type="predicted"/>
<dbReference type="SUPFAM" id="SSF48371">
    <property type="entry name" value="ARM repeat"/>
    <property type="match status" value="1"/>
</dbReference>
<keyword evidence="9" id="KW-1185">Reference proteome</keyword>
<evidence type="ECO:0000256" key="3">
    <source>
        <dbReference type="ARBA" id="ARBA00004514"/>
    </source>
</evidence>
<dbReference type="Gene3D" id="1.25.10.10">
    <property type="entry name" value="Leucine-rich Repeat Variant"/>
    <property type="match status" value="1"/>
</dbReference>
<dbReference type="InterPro" id="IPR040144">
    <property type="entry name" value="RAP1GDS1"/>
</dbReference>
<dbReference type="OrthoDB" id="26149at2759"/>
<evidence type="ECO:0000256" key="6">
    <source>
        <dbReference type="ARBA" id="ARBA00023128"/>
    </source>
</evidence>
<dbReference type="GO" id="GO:0005829">
    <property type="term" value="C:cytosol"/>
    <property type="evidence" value="ECO:0007669"/>
    <property type="project" value="UniProtKB-SubCell"/>
</dbReference>
<protein>
    <recommendedName>
        <fullName evidence="10">Armadillo repeat-containing domain-containing protein</fullName>
    </recommendedName>
</protein>